<dbReference type="EMBL" id="JBBPBM010000160">
    <property type="protein sequence ID" value="KAK8502851.1"/>
    <property type="molecule type" value="Genomic_DNA"/>
</dbReference>
<evidence type="ECO:0000313" key="2">
    <source>
        <dbReference type="Proteomes" id="UP001472677"/>
    </source>
</evidence>
<dbReference type="Proteomes" id="UP001472677">
    <property type="component" value="Unassembled WGS sequence"/>
</dbReference>
<name>A0ABR2B7C2_9ROSI</name>
<accession>A0ABR2B7C2</accession>
<gene>
    <name evidence="1" type="ORF">V6N12_000095</name>
</gene>
<protein>
    <submittedName>
        <fullName evidence="1">Uncharacterized protein</fullName>
    </submittedName>
</protein>
<comment type="caution">
    <text evidence="1">The sequence shown here is derived from an EMBL/GenBank/DDBJ whole genome shotgun (WGS) entry which is preliminary data.</text>
</comment>
<reference evidence="1 2" key="1">
    <citation type="journal article" date="2024" name="G3 (Bethesda)">
        <title>Genome assembly of Hibiscus sabdariffa L. provides insights into metabolisms of medicinal natural products.</title>
        <authorList>
            <person name="Kim T."/>
        </authorList>
    </citation>
    <scope>NUCLEOTIDE SEQUENCE [LARGE SCALE GENOMIC DNA]</scope>
    <source>
        <strain evidence="1">TK-2024</strain>
        <tissue evidence="1">Old leaves</tissue>
    </source>
</reference>
<evidence type="ECO:0000313" key="1">
    <source>
        <dbReference type="EMBL" id="KAK8502851.1"/>
    </source>
</evidence>
<organism evidence="1 2">
    <name type="scientific">Hibiscus sabdariffa</name>
    <name type="common">roselle</name>
    <dbReference type="NCBI Taxonomy" id="183260"/>
    <lineage>
        <taxon>Eukaryota</taxon>
        <taxon>Viridiplantae</taxon>
        <taxon>Streptophyta</taxon>
        <taxon>Embryophyta</taxon>
        <taxon>Tracheophyta</taxon>
        <taxon>Spermatophyta</taxon>
        <taxon>Magnoliopsida</taxon>
        <taxon>eudicotyledons</taxon>
        <taxon>Gunneridae</taxon>
        <taxon>Pentapetalae</taxon>
        <taxon>rosids</taxon>
        <taxon>malvids</taxon>
        <taxon>Malvales</taxon>
        <taxon>Malvaceae</taxon>
        <taxon>Malvoideae</taxon>
        <taxon>Hibiscus</taxon>
    </lineage>
</organism>
<sequence length="80" mass="8964">MLMDIDWDLHAVVRDCAFITTTTRYDLGVAANTPKIFTNQFSEEFITSSESSAQGYKQFRAEQYLELGTNTKNSTGGSSR</sequence>
<keyword evidence="2" id="KW-1185">Reference proteome</keyword>
<proteinExistence type="predicted"/>